<accession>A0AC34PV35</accession>
<proteinExistence type="predicted"/>
<reference evidence="2" key="1">
    <citation type="submission" date="2022-11" db="UniProtKB">
        <authorList>
            <consortium name="WormBaseParasite"/>
        </authorList>
    </citation>
    <scope>IDENTIFICATION</scope>
</reference>
<evidence type="ECO:0000313" key="1">
    <source>
        <dbReference type="Proteomes" id="UP000887576"/>
    </source>
</evidence>
<dbReference type="WBParaSite" id="JU765_v2.g10267.t1">
    <property type="protein sequence ID" value="JU765_v2.g10267.t1"/>
    <property type="gene ID" value="JU765_v2.g10267"/>
</dbReference>
<organism evidence="1 2">
    <name type="scientific">Panagrolaimus sp. JU765</name>
    <dbReference type="NCBI Taxonomy" id="591449"/>
    <lineage>
        <taxon>Eukaryota</taxon>
        <taxon>Metazoa</taxon>
        <taxon>Ecdysozoa</taxon>
        <taxon>Nematoda</taxon>
        <taxon>Chromadorea</taxon>
        <taxon>Rhabditida</taxon>
        <taxon>Tylenchina</taxon>
        <taxon>Panagrolaimomorpha</taxon>
        <taxon>Panagrolaimoidea</taxon>
        <taxon>Panagrolaimidae</taxon>
        <taxon>Panagrolaimus</taxon>
    </lineage>
</organism>
<protein>
    <submittedName>
        <fullName evidence="2">C-type lectin domain-containing protein</fullName>
    </submittedName>
</protein>
<name>A0AC34PV35_9BILA</name>
<sequence length="222" mass="25407">MKTTTTKVYNDAGSVNVWIWTGLRKLLDFTDWERHEPNDKGDCAALKTSDGKWFAEDCSAQKNFVCSVPKEVHVCDDEWIYFPYTAKCYKVFYHSDWNTAESNCVALGAHLVSIHYMEENFFIQGIAQVGFPLNDGEWPQAVAIGLYSSPNNNSEWLWTDGSTVDYFSWLPNQPDNPGLETCGTMITDQMADKQPSHWNNYICSVQMRNYVCKKQPNVIDIV</sequence>
<evidence type="ECO:0000313" key="2">
    <source>
        <dbReference type="WBParaSite" id="JU765_v2.g10267.t1"/>
    </source>
</evidence>
<dbReference type="Proteomes" id="UP000887576">
    <property type="component" value="Unplaced"/>
</dbReference>